<dbReference type="SFLD" id="SFLDG01094">
    <property type="entry name" value="Uncharacterised_Radical_SAM_Su"/>
    <property type="match status" value="1"/>
</dbReference>
<evidence type="ECO:0000256" key="2">
    <source>
        <dbReference type="ARBA" id="ARBA00022723"/>
    </source>
</evidence>
<reference evidence="6" key="1">
    <citation type="submission" date="2022-12" db="EMBL/GenBank/DDBJ databases">
        <authorList>
            <person name="Bing R.G."/>
            <person name="Willard D.J."/>
            <person name="Manesh M.J.H."/>
            <person name="Laemthong T."/>
            <person name="Crosby J.R."/>
            <person name="Kelly R.M."/>
        </authorList>
    </citation>
    <scope>NUCLEOTIDE SEQUENCE</scope>
    <source>
        <strain evidence="6">DSM 8990</strain>
    </source>
</reference>
<sequence>MSLEVKIKYTHFSAELRNIQKEFVAMLVDFMKISAVDYPKKIAATCFFGGCNFSCPFCYNSRLVNFKGDFMDDSIFFEYLDKRKGIVDAVCITGGEPTLNEEYLTEFIKKIKQRNLLVKLDTNGSRPEVLRRLLEDDLLDYVAMDLKAPLEKYPELTGFKDIQKIEESVQILMGSRIDYEFRTTVNKNLHTVEDILEIARWVKNAKLYIIKPYKYTPDVLDSQICGTEDLEMEYLQQIYNRARSEGIENIKIGGGM</sequence>
<dbReference type="NCBIfam" id="TIGR02495">
    <property type="entry name" value="NrdG2"/>
    <property type="match status" value="1"/>
</dbReference>
<feature type="domain" description="Radical SAM core" evidence="5">
    <location>
        <begin position="38"/>
        <end position="256"/>
    </location>
</feature>
<dbReference type="SFLD" id="SFLDS00029">
    <property type="entry name" value="Radical_SAM"/>
    <property type="match status" value="1"/>
</dbReference>
<proteinExistence type="predicted"/>
<dbReference type="InterPro" id="IPR013785">
    <property type="entry name" value="Aldolase_TIM"/>
</dbReference>
<dbReference type="Gene3D" id="3.20.20.70">
    <property type="entry name" value="Aldolase class I"/>
    <property type="match status" value="1"/>
</dbReference>
<keyword evidence="3" id="KW-0408">Iron</keyword>
<dbReference type="PROSITE" id="PS51918">
    <property type="entry name" value="RADICAL_SAM"/>
    <property type="match status" value="1"/>
</dbReference>
<name>A0ABY7BL31_9FIRM</name>
<gene>
    <name evidence="6" type="ORF">OTK00_002057</name>
</gene>
<keyword evidence="4" id="KW-0411">Iron-sulfur</keyword>
<evidence type="ECO:0000259" key="5">
    <source>
        <dbReference type="PROSITE" id="PS51918"/>
    </source>
</evidence>
<evidence type="ECO:0000256" key="4">
    <source>
        <dbReference type="ARBA" id="ARBA00023014"/>
    </source>
</evidence>
<dbReference type="CDD" id="cd01335">
    <property type="entry name" value="Radical_SAM"/>
    <property type="match status" value="1"/>
</dbReference>
<organism evidence="6 7">
    <name type="scientific">Caldicellulosiruptor morganii</name>
    <dbReference type="NCBI Taxonomy" id="1387555"/>
    <lineage>
        <taxon>Bacteria</taxon>
        <taxon>Bacillati</taxon>
        <taxon>Bacillota</taxon>
        <taxon>Bacillota incertae sedis</taxon>
        <taxon>Caldicellulosiruptorales</taxon>
        <taxon>Caldicellulosiruptoraceae</taxon>
        <taxon>Caldicellulosiruptor</taxon>
    </lineage>
</organism>
<protein>
    <submittedName>
        <fullName evidence="6">Anaerobic ribonucleoside-triphosphate reductase activating protein</fullName>
    </submittedName>
</protein>
<dbReference type="InterPro" id="IPR007197">
    <property type="entry name" value="rSAM"/>
</dbReference>
<evidence type="ECO:0000256" key="1">
    <source>
        <dbReference type="ARBA" id="ARBA00022691"/>
    </source>
</evidence>
<dbReference type="SFLD" id="SFLDG01067">
    <property type="entry name" value="SPASM/twitch_domain_containing"/>
    <property type="match status" value="1"/>
</dbReference>
<evidence type="ECO:0000313" key="6">
    <source>
        <dbReference type="EMBL" id="WAM33548.1"/>
    </source>
</evidence>
<dbReference type="PANTHER" id="PTHR11228">
    <property type="entry name" value="RADICAL SAM DOMAIN PROTEIN"/>
    <property type="match status" value="1"/>
</dbReference>
<evidence type="ECO:0000313" key="7">
    <source>
        <dbReference type="Proteomes" id="UP001164909"/>
    </source>
</evidence>
<dbReference type="InterPro" id="IPR012840">
    <property type="entry name" value="NrdG2"/>
</dbReference>
<keyword evidence="1" id="KW-0949">S-adenosyl-L-methionine</keyword>
<dbReference type="Pfam" id="PF04055">
    <property type="entry name" value="Radical_SAM"/>
    <property type="match status" value="1"/>
</dbReference>
<accession>A0ABY7BL31</accession>
<keyword evidence="7" id="KW-1185">Reference proteome</keyword>
<dbReference type="PANTHER" id="PTHR11228:SF27">
    <property type="entry name" value="GLYCYL-RADICAL ENZYME ACTIVATING ENZYME MJ1227-RELATED"/>
    <property type="match status" value="1"/>
</dbReference>
<dbReference type="InterPro" id="IPR050377">
    <property type="entry name" value="Radical_SAM_PqqE_MftC-like"/>
</dbReference>
<dbReference type="Proteomes" id="UP001164909">
    <property type="component" value="Chromosome"/>
</dbReference>
<dbReference type="InterPro" id="IPR058240">
    <property type="entry name" value="rSAM_sf"/>
</dbReference>
<dbReference type="SUPFAM" id="SSF102114">
    <property type="entry name" value="Radical SAM enzymes"/>
    <property type="match status" value="1"/>
</dbReference>
<evidence type="ECO:0000256" key="3">
    <source>
        <dbReference type="ARBA" id="ARBA00023004"/>
    </source>
</evidence>
<keyword evidence="2" id="KW-0479">Metal-binding</keyword>
<dbReference type="EMBL" id="CP113865">
    <property type="protein sequence ID" value="WAM33548.1"/>
    <property type="molecule type" value="Genomic_DNA"/>
</dbReference>